<comment type="similarity">
    <text evidence="2">Belongs to the cation diffusion facilitator (CDF) transporter (TC 2.A.4) family.</text>
</comment>
<dbReference type="GO" id="GO:0008324">
    <property type="term" value="F:monoatomic cation transmembrane transporter activity"/>
    <property type="evidence" value="ECO:0007669"/>
    <property type="project" value="InterPro"/>
</dbReference>
<dbReference type="PANTHER" id="PTHR43840:SF15">
    <property type="entry name" value="MITOCHONDRIAL METAL TRANSPORTER 1-RELATED"/>
    <property type="match status" value="1"/>
</dbReference>
<feature type="region of interest" description="Disordered" evidence="7">
    <location>
        <begin position="61"/>
        <end position="92"/>
    </location>
</feature>
<evidence type="ECO:0000256" key="4">
    <source>
        <dbReference type="ARBA" id="ARBA00022692"/>
    </source>
</evidence>
<evidence type="ECO:0000256" key="1">
    <source>
        <dbReference type="ARBA" id="ARBA00004141"/>
    </source>
</evidence>
<feature type="transmembrane region" description="Helical" evidence="8">
    <location>
        <begin position="261"/>
        <end position="280"/>
    </location>
</feature>
<evidence type="ECO:0000259" key="10">
    <source>
        <dbReference type="Pfam" id="PF16916"/>
    </source>
</evidence>
<name>A0A7S2UD88_9STRA</name>
<evidence type="ECO:0000256" key="8">
    <source>
        <dbReference type="SAM" id="Phobius"/>
    </source>
</evidence>
<proteinExistence type="inferred from homology"/>
<sequence length="591" mass="63768">MDVSRSRTRRPVAVVLSAVFSLSAVSFVTGFTTARSSVPLRSPSSSFIPALVVPQRRHVSTSTRRSSGLSMHMGHSHGHNQHSHEEERKVEEVPTTFMGHVRALPRRRMTRVLFCGLAILIPALVRNKGIKAADWALFGLTSAILGFADATRREIKGAISRANQMRMGILKHAPTGDSLSNIWRKENAADRVTLVGVVINLFLSIGKFGVGISCHSSALIADAGHSLSDLFSDFITLWAVQVGRIPPDDDHPYGHGKFESVGSLFLALTLLGTGLSVGAASNKKLMEIIQLQRLHGWGAAASLVGQVPTSPALLMAGISIVSKEWLFRVTRKVGESLNSQIVIANAWHHRSDAYSSVLALISIGLAMTVPGFLAADAAAGLLVAGMICMTGAEILGESVKQLTDTTNEELVRQIEKITIDCDDVTAVKRVRARQVGSTALVDVSLTTSEGMSASAIRAVEERLRARILEEQPGVLDAEVHAAGPHVHCPLLAATEFKELDQQKSSPTRVEENARRVMLLHSGVRSVEAVTVHYIDTTQTSVDVTIRVDPDLSVATAHRLAQDVRTSLQQENSIDKASIFLDLNEDAHVLTP</sequence>
<evidence type="ECO:0000256" key="5">
    <source>
        <dbReference type="ARBA" id="ARBA00022989"/>
    </source>
</evidence>
<keyword evidence="6 8" id="KW-0472">Membrane</keyword>
<evidence type="ECO:0000313" key="11">
    <source>
        <dbReference type="EMBL" id="CAD9816262.1"/>
    </source>
</evidence>
<feature type="domain" description="Cation efflux protein transmembrane" evidence="9">
    <location>
        <begin position="194"/>
        <end position="402"/>
    </location>
</feature>
<dbReference type="InterPro" id="IPR002524">
    <property type="entry name" value="Cation_efflux"/>
</dbReference>
<evidence type="ECO:0008006" key="12">
    <source>
        <dbReference type="Google" id="ProtNLM"/>
    </source>
</evidence>
<accession>A0A7S2UD88</accession>
<keyword evidence="4 8" id="KW-0812">Transmembrane</keyword>
<keyword evidence="3" id="KW-0813">Transport</keyword>
<dbReference type="NCBIfam" id="TIGR01297">
    <property type="entry name" value="CDF"/>
    <property type="match status" value="1"/>
</dbReference>
<comment type="subcellular location">
    <subcellularLocation>
        <location evidence="1">Membrane</location>
        <topology evidence="1">Multi-pass membrane protein</topology>
    </subcellularLocation>
</comment>
<dbReference type="InterPro" id="IPR058533">
    <property type="entry name" value="Cation_efflux_TM"/>
</dbReference>
<feature type="transmembrane region" description="Helical" evidence="8">
    <location>
        <begin position="12"/>
        <end position="34"/>
    </location>
</feature>
<evidence type="ECO:0000256" key="3">
    <source>
        <dbReference type="ARBA" id="ARBA00022448"/>
    </source>
</evidence>
<dbReference type="SUPFAM" id="SSF160240">
    <property type="entry name" value="Cation efflux protein cytoplasmic domain-like"/>
    <property type="match status" value="2"/>
</dbReference>
<dbReference type="InterPro" id="IPR027470">
    <property type="entry name" value="Cation_efflux_CTD"/>
</dbReference>
<dbReference type="FunFam" id="1.20.1510.10:FF:000006">
    <property type="entry name" value="Divalent cation efflux transporter"/>
    <property type="match status" value="1"/>
</dbReference>
<dbReference type="Gene3D" id="3.30.70.1350">
    <property type="entry name" value="Cation efflux protein, cytoplasmic domain"/>
    <property type="match status" value="2"/>
</dbReference>
<keyword evidence="5 8" id="KW-1133">Transmembrane helix</keyword>
<protein>
    <recommendedName>
        <fullName evidence="12">Cation efflux protein cytoplasmic domain-containing protein</fullName>
    </recommendedName>
</protein>
<dbReference type="EMBL" id="HBHQ01012179">
    <property type="protein sequence ID" value="CAD9816262.1"/>
    <property type="molecule type" value="Transcribed_RNA"/>
</dbReference>
<evidence type="ECO:0000256" key="2">
    <source>
        <dbReference type="ARBA" id="ARBA00008114"/>
    </source>
</evidence>
<dbReference type="SUPFAM" id="SSF161111">
    <property type="entry name" value="Cation efflux protein transmembrane domain-like"/>
    <property type="match status" value="1"/>
</dbReference>
<reference evidence="11" key="1">
    <citation type="submission" date="2021-01" db="EMBL/GenBank/DDBJ databases">
        <authorList>
            <person name="Corre E."/>
            <person name="Pelletier E."/>
            <person name="Niang G."/>
            <person name="Scheremetjew M."/>
            <person name="Finn R."/>
            <person name="Kale V."/>
            <person name="Holt S."/>
            <person name="Cochrane G."/>
            <person name="Meng A."/>
            <person name="Brown T."/>
            <person name="Cohen L."/>
        </authorList>
    </citation>
    <scope>NUCLEOTIDE SEQUENCE</scope>
    <source>
        <strain evidence="11">CCMP2084</strain>
    </source>
</reference>
<feature type="domain" description="Cation efflux protein cytoplasmic" evidence="10">
    <location>
        <begin position="512"/>
        <end position="573"/>
    </location>
</feature>
<organism evidence="11">
    <name type="scientific">Attheya septentrionalis</name>
    <dbReference type="NCBI Taxonomy" id="420275"/>
    <lineage>
        <taxon>Eukaryota</taxon>
        <taxon>Sar</taxon>
        <taxon>Stramenopiles</taxon>
        <taxon>Ochrophyta</taxon>
        <taxon>Bacillariophyta</taxon>
        <taxon>Coscinodiscophyceae</taxon>
        <taxon>Chaetocerotophycidae</taxon>
        <taxon>Chaetocerotales</taxon>
        <taxon>Attheyaceae</taxon>
        <taxon>Attheya</taxon>
    </lineage>
</organism>
<dbReference type="Gene3D" id="1.20.1510.10">
    <property type="entry name" value="Cation efflux protein transmembrane domain"/>
    <property type="match status" value="1"/>
</dbReference>
<feature type="compositionally biased region" description="Basic and acidic residues" evidence="7">
    <location>
        <begin position="82"/>
        <end position="92"/>
    </location>
</feature>
<dbReference type="InterPro" id="IPR027469">
    <property type="entry name" value="Cation_efflux_TMD_sf"/>
</dbReference>
<evidence type="ECO:0000256" key="7">
    <source>
        <dbReference type="SAM" id="MobiDB-lite"/>
    </source>
</evidence>
<dbReference type="InterPro" id="IPR036837">
    <property type="entry name" value="Cation_efflux_CTD_sf"/>
</dbReference>
<dbReference type="InterPro" id="IPR050291">
    <property type="entry name" value="CDF_Transporter"/>
</dbReference>
<dbReference type="Pfam" id="PF01545">
    <property type="entry name" value="Cation_efflux"/>
    <property type="match status" value="1"/>
</dbReference>
<dbReference type="GO" id="GO:0016020">
    <property type="term" value="C:membrane"/>
    <property type="evidence" value="ECO:0007669"/>
    <property type="project" value="UniProtKB-SubCell"/>
</dbReference>
<feature type="domain" description="Cation efflux protein cytoplasmic" evidence="10">
    <location>
        <begin position="408"/>
        <end position="480"/>
    </location>
</feature>
<feature type="transmembrane region" description="Helical" evidence="8">
    <location>
        <begin position="109"/>
        <end position="126"/>
    </location>
</feature>
<gene>
    <name evidence="11" type="ORF">ASEP1449_LOCUS8094</name>
</gene>
<dbReference type="AlphaFoldDB" id="A0A7S2UD88"/>
<feature type="transmembrane region" description="Helical" evidence="8">
    <location>
        <begin position="353"/>
        <end position="373"/>
    </location>
</feature>
<feature type="compositionally biased region" description="Low complexity" evidence="7">
    <location>
        <begin position="61"/>
        <end position="73"/>
    </location>
</feature>
<evidence type="ECO:0000259" key="9">
    <source>
        <dbReference type="Pfam" id="PF01545"/>
    </source>
</evidence>
<dbReference type="Pfam" id="PF16916">
    <property type="entry name" value="ZT_dimer"/>
    <property type="match status" value="2"/>
</dbReference>
<evidence type="ECO:0000256" key="6">
    <source>
        <dbReference type="ARBA" id="ARBA00023136"/>
    </source>
</evidence>
<dbReference type="PANTHER" id="PTHR43840">
    <property type="entry name" value="MITOCHONDRIAL METAL TRANSPORTER 1-RELATED"/>
    <property type="match status" value="1"/>
</dbReference>